<gene>
    <name evidence="1" type="ORF">SAMN05660742_1099</name>
</gene>
<sequence length="177" mass="20422">MGLKLVGVSRVFNDKKVYRKFESMGKNLLLIKLEILPQKCIPFHWLLENGKKPPFDIAINPYDGSISYMKFFFQDEKIEKFDVFINQQKKQEGTPQFDISNFNEKNYQIFEKGNVEANLNGKNLYLIISNAGANQVLNLDDNNAMLFDANAFCTGVLFKNLLEEIGELIRSQILIEK</sequence>
<dbReference type="RefSeq" id="WP_091831339.1">
    <property type="nucleotide sequence ID" value="NZ_FNZK01000009.1"/>
</dbReference>
<dbReference type="AlphaFoldDB" id="A0A1H6ZF30"/>
<name>A0A1H6ZF30_9FIRM</name>
<evidence type="ECO:0000313" key="2">
    <source>
        <dbReference type="Proteomes" id="UP000199662"/>
    </source>
</evidence>
<protein>
    <submittedName>
        <fullName evidence="1">Uncharacterized protein</fullName>
    </submittedName>
</protein>
<accession>A0A1H6ZF30</accession>
<reference evidence="1 2" key="1">
    <citation type="submission" date="2016-10" db="EMBL/GenBank/DDBJ databases">
        <authorList>
            <person name="de Groot N.N."/>
        </authorList>
    </citation>
    <scope>NUCLEOTIDE SEQUENCE [LARGE SCALE GENOMIC DNA]</scope>
    <source>
        <strain evidence="1 2">DSM 2179</strain>
    </source>
</reference>
<organism evidence="1 2">
    <name type="scientific">Propionispira arboris</name>
    <dbReference type="NCBI Taxonomy" id="84035"/>
    <lineage>
        <taxon>Bacteria</taxon>
        <taxon>Bacillati</taxon>
        <taxon>Bacillota</taxon>
        <taxon>Negativicutes</taxon>
        <taxon>Selenomonadales</taxon>
        <taxon>Selenomonadaceae</taxon>
        <taxon>Propionispira</taxon>
    </lineage>
</organism>
<dbReference type="Proteomes" id="UP000199662">
    <property type="component" value="Unassembled WGS sequence"/>
</dbReference>
<proteinExistence type="predicted"/>
<dbReference type="EMBL" id="FNZK01000009">
    <property type="protein sequence ID" value="SEJ50077.1"/>
    <property type="molecule type" value="Genomic_DNA"/>
</dbReference>
<keyword evidence="2" id="KW-1185">Reference proteome</keyword>
<evidence type="ECO:0000313" key="1">
    <source>
        <dbReference type="EMBL" id="SEJ50077.1"/>
    </source>
</evidence>